<dbReference type="EMBL" id="CAEKDK010000004">
    <property type="protein sequence ID" value="CAB4278146.1"/>
    <property type="molecule type" value="Genomic_DNA"/>
</dbReference>
<name>A0A6J5UNL2_PRUAR</name>
<evidence type="ECO:0000313" key="1">
    <source>
        <dbReference type="EMBL" id="CAB4278146.1"/>
    </source>
</evidence>
<reference evidence="1 2" key="1">
    <citation type="submission" date="2020-05" db="EMBL/GenBank/DDBJ databases">
        <authorList>
            <person name="Campoy J."/>
            <person name="Schneeberger K."/>
            <person name="Spophaly S."/>
        </authorList>
    </citation>
    <scope>NUCLEOTIDE SEQUENCE [LARGE SCALE GENOMIC DNA]</scope>
    <source>
        <strain evidence="1">PruArmRojPasFocal</strain>
    </source>
</reference>
<protein>
    <submittedName>
        <fullName evidence="1">Uncharacterized protein</fullName>
    </submittedName>
</protein>
<organism evidence="1 2">
    <name type="scientific">Prunus armeniaca</name>
    <name type="common">Apricot</name>
    <name type="synonym">Armeniaca vulgaris</name>
    <dbReference type="NCBI Taxonomy" id="36596"/>
    <lineage>
        <taxon>Eukaryota</taxon>
        <taxon>Viridiplantae</taxon>
        <taxon>Streptophyta</taxon>
        <taxon>Embryophyta</taxon>
        <taxon>Tracheophyta</taxon>
        <taxon>Spermatophyta</taxon>
        <taxon>Magnoliopsida</taxon>
        <taxon>eudicotyledons</taxon>
        <taxon>Gunneridae</taxon>
        <taxon>Pentapetalae</taxon>
        <taxon>rosids</taxon>
        <taxon>fabids</taxon>
        <taxon>Rosales</taxon>
        <taxon>Rosaceae</taxon>
        <taxon>Amygdaloideae</taxon>
        <taxon>Amygdaleae</taxon>
        <taxon>Prunus</taxon>
    </lineage>
</organism>
<proteinExistence type="predicted"/>
<accession>A0A6J5UNL2</accession>
<dbReference type="AlphaFoldDB" id="A0A6J5UNL2"/>
<gene>
    <name evidence="1" type="ORF">CURHAP_LOCUS28427</name>
</gene>
<sequence>MDLKTLNLLSFRRMVELMMNLASLSSLALVQYAMSLMVYPPWMLGIGQNDGKCDVDEHIMDVNFSGKTSLTSESRSSWLSKRFDEELRDNTKMKVTDFMKTVRKHYAIDVTEAQVYKAKSFAKIRIQVSIEEKYGKLKTQRLGVVSLTYSFKMLVFKMAMATMATTLPVFEAEIVQMLGQSKAAYKWLEERPAAH</sequence>
<evidence type="ECO:0000313" key="2">
    <source>
        <dbReference type="Proteomes" id="UP000507222"/>
    </source>
</evidence>
<dbReference type="Proteomes" id="UP000507222">
    <property type="component" value="Unassembled WGS sequence"/>
</dbReference>